<evidence type="ECO:0000313" key="3">
    <source>
        <dbReference type="Proteomes" id="UP000198224"/>
    </source>
</evidence>
<name>A0A1C4XIC0_9ACTN</name>
<evidence type="ECO:0000313" key="2">
    <source>
        <dbReference type="EMBL" id="SCF08197.1"/>
    </source>
</evidence>
<gene>
    <name evidence="2" type="ORF">GA0070612_3627</name>
</gene>
<dbReference type="Proteomes" id="UP000198224">
    <property type="component" value="Chromosome I"/>
</dbReference>
<sequence>MVKRAVCQGLAAGLVGAAVMTAAEKVEQRVTRRPDSYVPAEVLARLAGLPESAGRQPRWQNLAMHYGQGAVVGVLRSVMAQAGLRGVWASSVFTALRLANDQILENATGVGAPPLTWPRSELAIDVLHKSIYAFATGAVADALAARDGAGPGQRHAAMRPGRRSDVGPLPYEGRRNGRVPARPS</sequence>
<reference evidence="3" key="1">
    <citation type="submission" date="2016-06" db="EMBL/GenBank/DDBJ databases">
        <authorList>
            <person name="Varghese N."/>
            <person name="Submissions Spin"/>
        </authorList>
    </citation>
    <scope>NUCLEOTIDE SEQUENCE [LARGE SCALE GENOMIC DNA]</scope>
    <source>
        <strain evidence="3">DSM 45160</strain>
    </source>
</reference>
<feature type="region of interest" description="Disordered" evidence="1">
    <location>
        <begin position="148"/>
        <end position="184"/>
    </location>
</feature>
<proteinExistence type="predicted"/>
<dbReference type="RefSeq" id="WP_088988968.1">
    <property type="nucleotide sequence ID" value="NZ_LT607409.1"/>
</dbReference>
<evidence type="ECO:0000256" key="1">
    <source>
        <dbReference type="SAM" id="MobiDB-lite"/>
    </source>
</evidence>
<protein>
    <submittedName>
        <fullName evidence="2">Uncharacterized protein</fullName>
    </submittedName>
</protein>
<accession>A0A1C4XIC0</accession>
<dbReference type="EMBL" id="LT607409">
    <property type="protein sequence ID" value="SCF08197.1"/>
    <property type="molecule type" value="Genomic_DNA"/>
</dbReference>
<organism evidence="2 3">
    <name type="scientific">Micromonospora chokoriensis</name>
    <dbReference type="NCBI Taxonomy" id="356851"/>
    <lineage>
        <taxon>Bacteria</taxon>
        <taxon>Bacillati</taxon>
        <taxon>Actinomycetota</taxon>
        <taxon>Actinomycetes</taxon>
        <taxon>Micromonosporales</taxon>
        <taxon>Micromonosporaceae</taxon>
        <taxon>Micromonospora</taxon>
    </lineage>
</organism>
<dbReference type="AlphaFoldDB" id="A0A1C4XIC0"/>
<keyword evidence="3" id="KW-1185">Reference proteome</keyword>